<comment type="caution">
    <text evidence="2">The sequence shown here is derived from an EMBL/GenBank/DDBJ whole genome shotgun (WGS) entry which is preliminary data.</text>
</comment>
<evidence type="ECO:0000313" key="2">
    <source>
        <dbReference type="EMBL" id="KAJ1905279.1"/>
    </source>
</evidence>
<dbReference type="EMBL" id="JANBPT010001769">
    <property type="protein sequence ID" value="KAJ1905279.1"/>
    <property type="molecule type" value="Genomic_DNA"/>
</dbReference>
<dbReference type="AlphaFoldDB" id="A0A9W8DLH1"/>
<reference evidence="2" key="1">
    <citation type="submission" date="2022-07" db="EMBL/GenBank/DDBJ databases">
        <title>Phylogenomic reconstructions and comparative analyses of Kickxellomycotina fungi.</title>
        <authorList>
            <person name="Reynolds N.K."/>
            <person name="Stajich J.E."/>
            <person name="Barry K."/>
            <person name="Grigoriev I.V."/>
            <person name="Crous P."/>
            <person name="Smith M.E."/>
        </authorList>
    </citation>
    <scope>NUCLEOTIDE SEQUENCE</scope>
    <source>
        <strain evidence="2">RSA 861</strain>
    </source>
</reference>
<protein>
    <submittedName>
        <fullName evidence="2">Uncharacterized protein</fullName>
    </submittedName>
</protein>
<organism evidence="2 3">
    <name type="scientific">Tieghemiomyces parasiticus</name>
    <dbReference type="NCBI Taxonomy" id="78921"/>
    <lineage>
        <taxon>Eukaryota</taxon>
        <taxon>Fungi</taxon>
        <taxon>Fungi incertae sedis</taxon>
        <taxon>Zoopagomycota</taxon>
        <taxon>Kickxellomycotina</taxon>
        <taxon>Dimargaritomycetes</taxon>
        <taxon>Dimargaritales</taxon>
        <taxon>Dimargaritaceae</taxon>
        <taxon>Tieghemiomyces</taxon>
    </lineage>
</organism>
<accession>A0A9W8DLH1</accession>
<feature type="region of interest" description="Disordered" evidence="1">
    <location>
        <begin position="1"/>
        <end position="28"/>
    </location>
</feature>
<gene>
    <name evidence="2" type="ORF">IWQ60_012314</name>
</gene>
<evidence type="ECO:0000256" key="1">
    <source>
        <dbReference type="SAM" id="MobiDB-lite"/>
    </source>
</evidence>
<dbReference type="Proteomes" id="UP001150569">
    <property type="component" value="Unassembled WGS sequence"/>
</dbReference>
<name>A0A9W8DLH1_9FUNG</name>
<proteinExistence type="predicted"/>
<evidence type="ECO:0000313" key="3">
    <source>
        <dbReference type="Proteomes" id="UP001150569"/>
    </source>
</evidence>
<feature type="non-terminal residue" evidence="2">
    <location>
        <position position="1"/>
    </location>
</feature>
<keyword evidence="3" id="KW-1185">Reference proteome</keyword>
<sequence>MTGSQELTPFQDDLEDNAEPWNQRNGEEDIQEAEIISLTKEFVNDIKPIYNRGEDVLDYIEEFIQAAEEASQTAGEVNQMDKGLYLKATEFVRDSKVLLQKTKQDRKDYYDADKAAEAYDQALKN</sequence>